<evidence type="ECO:0000259" key="1">
    <source>
        <dbReference type="PROSITE" id="PS51186"/>
    </source>
</evidence>
<dbReference type="InterPro" id="IPR016181">
    <property type="entry name" value="Acyl_CoA_acyltransferase"/>
</dbReference>
<reference evidence="2" key="1">
    <citation type="journal article" date="2014" name="Front. Microbiol.">
        <title>High frequency of phylogenetically diverse reductive dehalogenase-homologous genes in deep subseafloor sedimentary metagenomes.</title>
        <authorList>
            <person name="Kawai M."/>
            <person name="Futagami T."/>
            <person name="Toyoda A."/>
            <person name="Takaki Y."/>
            <person name="Nishi S."/>
            <person name="Hori S."/>
            <person name="Arai W."/>
            <person name="Tsubouchi T."/>
            <person name="Morono Y."/>
            <person name="Uchiyama I."/>
            <person name="Ito T."/>
            <person name="Fujiyama A."/>
            <person name="Inagaki F."/>
            <person name="Takami H."/>
        </authorList>
    </citation>
    <scope>NUCLEOTIDE SEQUENCE</scope>
    <source>
        <strain evidence="2">Expedition CK06-06</strain>
    </source>
</reference>
<dbReference type="EMBL" id="BARS01027139">
    <property type="protein sequence ID" value="GAG08535.1"/>
    <property type="molecule type" value="Genomic_DNA"/>
</dbReference>
<protein>
    <recommendedName>
        <fullName evidence="1">N-acetyltransferase domain-containing protein</fullName>
    </recommendedName>
</protein>
<dbReference type="PROSITE" id="PS51186">
    <property type="entry name" value="GNAT"/>
    <property type="match status" value="1"/>
</dbReference>
<proteinExistence type="predicted"/>
<dbReference type="CDD" id="cd04301">
    <property type="entry name" value="NAT_SF"/>
    <property type="match status" value="1"/>
</dbReference>
<gene>
    <name evidence="2" type="ORF">S01H1_42661</name>
</gene>
<comment type="caution">
    <text evidence="2">The sequence shown here is derived from an EMBL/GenBank/DDBJ whole genome shotgun (WGS) entry which is preliminary data.</text>
</comment>
<accession>X0US58</accession>
<dbReference type="Gene3D" id="3.40.630.30">
    <property type="match status" value="1"/>
</dbReference>
<evidence type="ECO:0000313" key="2">
    <source>
        <dbReference type="EMBL" id="GAG08535.1"/>
    </source>
</evidence>
<sequence length="168" mass="18399">MIIRLEKPEDQIGIRHINTEAFDTDTEANLIDTLRKSGIPLISLVAEENGELVGHILFSPVTLEADNCGISIAGLAPMAVAPAFQKREIGSMLVEEGLKHCEKAGYAAVVVLGHPDYYPRFGFIPSVNYGIKSEFDVPAEVFMAKELRKGALADCNGIVKYHKVFNQL</sequence>
<organism evidence="2">
    <name type="scientific">marine sediment metagenome</name>
    <dbReference type="NCBI Taxonomy" id="412755"/>
    <lineage>
        <taxon>unclassified sequences</taxon>
        <taxon>metagenomes</taxon>
        <taxon>ecological metagenomes</taxon>
    </lineage>
</organism>
<feature type="domain" description="N-acetyltransferase" evidence="1">
    <location>
        <begin position="1"/>
        <end position="148"/>
    </location>
</feature>
<dbReference type="SUPFAM" id="SSF55729">
    <property type="entry name" value="Acyl-CoA N-acyltransferases (Nat)"/>
    <property type="match status" value="1"/>
</dbReference>
<name>X0US58_9ZZZZ</name>
<dbReference type="InterPro" id="IPR000182">
    <property type="entry name" value="GNAT_dom"/>
</dbReference>
<dbReference type="GO" id="GO:0016747">
    <property type="term" value="F:acyltransferase activity, transferring groups other than amino-acyl groups"/>
    <property type="evidence" value="ECO:0007669"/>
    <property type="project" value="InterPro"/>
</dbReference>
<dbReference type="AlphaFoldDB" id="X0US58"/>
<dbReference type="Pfam" id="PF00583">
    <property type="entry name" value="Acetyltransf_1"/>
    <property type="match status" value="1"/>
</dbReference>